<feature type="chain" id="PRO_5013305820" description="Outer membrane protein beta-barrel domain-containing protein" evidence="1">
    <location>
        <begin position="18"/>
        <end position="275"/>
    </location>
</feature>
<sequence length="275" mass="28565">MRLSLLLALVFSAAASAQPGSWLPFSQGTDAVSITSSHITFDSDTVDGFSPLSNATFLEGRFGDRVQVILDLPAAYTAFDESFGPFEGTESAFVLGNPYLGVETRLGSGMILGIGARAPIVETVIDVDRNDFTALSYGASATSDRIGAFTPETATLAGTLGYEYLASSDVSIEARVIPQVLIPVTEGRDTELFGSYTLQLRALVGPAELSLGARGTGILTEDTGSASRFDHFVGIAGELPVGGLRPGIYAEIPVSGDFGNAVNAIVGIGVSVDLD</sequence>
<feature type="signal peptide" evidence="1">
    <location>
        <begin position="1"/>
        <end position="17"/>
    </location>
</feature>
<dbReference type="RefSeq" id="WP_094550221.1">
    <property type="nucleotide sequence ID" value="NZ_MQWB01000001.1"/>
</dbReference>
<evidence type="ECO:0000313" key="3">
    <source>
        <dbReference type="Proteomes" id="UP000216446"/>
    </source>
</evidence>
<evidence type="ECO:0008006" key="4">
    <source>
        <dbReference type="Google" id="ProtNLM"/>
    </source>
</evidence>
<comment type="caution">
    <text evidence="2">The sequence shown here is derived from an EMBL/GenBank/DDBJ whole genome shotgun (WGS) entry which is preliminary data.</text>
</comment>
<name>A0A259U2A7_9BACT</name>
<protein>
    <recommendedName>
        <fullName evidence="4">Outer membrane protein beta-barrel domain-containing protein</fullName>
    </recommendedName>
</protein>
<proteinExistence type="predicted"/>
<organism evidence="2 3">
    <name type="scientific">Rubricoccus marinus</name>
    <dbReference type="NCBI Taxonomy" id="716817"/>
    <lineage>
        <taxon>Bacteria</taxon>
        <taxon>Pseudomonadati</taxon>
        <taxon>Rhodothermota</taxon>
        <taxon>Rhodothermia</taxon>
        <taxon>Rhodothermales</taxon>
        <taxon>Rubricoccaceae</taxon>
        <taxon>Rubricoccus</taxon>
    </lineage>
</organism>
<dbReference type="InParanoid" id="A0A259U2A7"/>
<gene>
    <name evidence="2" type="ORF">BSZ36_14650</name>
</gene>
<dbReference type="OrthoDB" id="10018236at2"/>
<keyword evidence="1" id="KW-0732">Signal</keyword>
<reference evidence="2 3" key="1">
    <citation type="submission" date="2016-11" db="EMBL/GenBank/DDBJ databases">
        <title>Study of marine rhodopsin-containing bacteria.</title>
        <authorList>
            <person name="Yoshizawa S."/>
            <person name="Kumagai Y."/>
            <person name="Kogure K."/>
        </authorList>
    </citation>
    <scope>NUCLEOTIDE SEQUENCE [LARGE SCALE GENOMIC DNA]</scope>
    <source>
        <strain evidence="2 3">SG-29</strain>
    </source>
</reference>
<evidence type="ECO:0000256" key="1">
    <source>
        <dbReference type="SAM" id="SignalP"/>
    </source>
</evidence>
<evidence type="ECO:0000313" key="2">
    <source>
        <dbReference type="EMBL" id="OZC04112.1"/>
    </source>
</evidence>
<accession>A0A259U2A7</accession>
<dbReference type="Proteomes" id="UP000216446">
    <property type="component" value="Unassembled WGS sequence"/>
</dbReference>
<dbReference type="AlphaFoldDB" id="A0A259U2A7"/>
<dbReference type="EMBL" id="MQWB01000001">
    <property type="protein sequence ID" value="OZC04112.1"/>
    <property type="molecule type" value="Genomic_DNA"/>
</dbReference>
<keyword evidence="3" id="KW-1185">Reference proteome</keyword>